<feature type="transmembrane region" description="Helical" evidence="8">
    <location>
        <begin position="41"/>
        <end position="62"/>
    </location>
</feature>
<accession>A0A0L6JTN2</accession>
<keyword evidence="7 8" id="KW-0472">Membrane</keyword>
<dbReference type="EMBL" id="LGTC01000001">
    <property type="protein sequence ID" value="KNY29084.1"/>
    <property type="molecule type" value="Genomic_DNA"/>
</dbReference>
<dbReference type="InterPro" id="IPR004761">
    <property type="entry name" value="Spore_GerAB"/>
</dbReference>
<keyword evidence="10" id="KW-1185">Reference proteome</keyword>
<dbReference type="NCBIfam" id="TIGR00912">
    <property type="entry name" value="2A0309"/>
    <property type="match status" value="1"/>
</dbReference>
<evidence type="ECO:0000256" key="2">
    <source>
        <dbReference type="ARBA" id="ARBA00007998"/>
    </source>
</evidence>
<feature type="transmembrane region" description="Helical" evidence="8">
    <location>
        <begin position="270"/>
        <end position="294"/>
    </location>
</feature>
<evidence type="ECO:0000256" key="3">
    <source>
        <dbReference type="ARBA" id="ARBA00022448"/>
    </source>
</evidence>
<dbReference type="RefSeq" id="WP_010244723.1">
    <property type="nucleotide sequence ID" value="NZ_JQKC01000005.1"/>
</dbReference>
<dbReference type="Pfam" id="PF03845">
    <property type="entry name" value="Spore_permease"/>
    <property type="match status" value="1"/>
</dbReference>
<dbReference type="OrthoDB" id="1675410at2"/>
<comment type="caution">
    <text evidence="9">The sequence shown here is derived from an EMBL/GenBank/DDBJ whole genome shotgun (WGS) entry which is preliminary data.</text>
</comment>
<evidence type="ECO:0000256" key="4">
    <source>
        <dbReference type="ARBA" id="ARBA00022544"/>
    </source>
</evidence>
<evidence type="ECO:0000313" key="9">
    <source>
        <dbReference type="EMBL" id="KNY29084.1"/>
    </source>
</evidence>
<dbReference type="PATRIC" id="fig|398512.5.peg.4566"/>
<feature type="transmembrane region" description="Helical" evidence="8">
    <location>
        <begin position="338"/>
        <end position="356"/>
    </location>
</feature>
<keyword evidence="5 8" id="KW-0812">Transmembrane</keyword>
<evidence type="ECO:0000256" key="7">
    <source>
        <dbReference type="ARBA" id="ARBA00023136"/>
    </source>
</evidence>
<protein>
    <submittedName>
        <fullName evidence="9">Spore germination protein</fullName>
    </submittedName>
</protein>
<organism evidence="9 10">
    <name type="scientific">Pseudobacteroides cellulosolvens ATCC 35603 = DSM 2933</name>
    <dbReference type="NCBI Taxonomy" id="398512"/>
    <lineage>
        <taxon>Bacteria</taxon>
        <taxon>Bacillati</taxon>
        <taxon>Bacillota</taxon>
        <taxon>Clostridia</taxon>
        <taxon>Eubacteriales</taxon>
        <taxon>Oscillospiraceae</taxon>
        <taxon>Pseudobacteroides</taxon>
    </lineage>
</organism>
<name>A0A0L6JTN2_9FIRM</name>
<feature type="transmembrane region" description="Helical" evidence="8">
    <location>
        <begin position="187"/>
        <end position="204"/>
    </location>
</feature>
<dbReference type="PANTHER" id="PTHR34975">
    <property type="entry name" value="SPORE GERMINATION PROTEIN A2"/>
    <property type="match status" value="1"/>
</dbReference>
<dbReference type="STRING" id="398512.Bccel_4358"/>
<dbReference type="GO" id="GO:0009847">
    <property type="term" value="P:spore germination"/>
    <property type="evidence" value="ECO:0007669"/>
    <property type="project" value="InterPro"/>
</dbReference>
<dbReference type="Gene3D" id="1.20.1740.10">
    <property type="entry name" value="Amino acid/polyamine transporter I"/>
    <property type="match status" value="1"/>
</dbReference>
<evidence type="ECO:0000256" key="5">
    <source>
        <dbReference type="ARBA" id="ARBA00022692"/>
    </source>
</evidence>
<keyword evidence="4" id="KW-0309">Germination</keyword>
<comment type="subcellular location">
    <subcellularLocation>
        <location evidence="1">Membrane</location>
        <topology evidence="1">Multi-pass membrane protein</topology>
    </subcellularLocation>
</comment>
<sequence length="365" mass="40445" precursor="true">MIKDGKFGVHEAVWLLTITITAKVFFSSPSLVAVVAGTAGWYMTLVSMGGAFIALALLCTLLKRFPGKNLLDIYEAILGKPIGVLFSLLLFAILFVTAIANLREFIDVLKVYVLPASPPSYLLILFISVASVLAFLGLETLARFSKLIAYILLAGFVIVLILAIPLYEPHRLFPILGHGLRDTITHGLRRSSAYGEIIIIGIMVNSLQGARHAKRAAYIGLALSGLIVSSALLAFSLVFPYYTGQEITAPIYLMASLIEYGNFIQRIEPVFFFIWNISTIISVAVLFYLSLVVYSHVFRLDDKRPLIIPFAIILLVLCMLPMSITQVTDIMVQFLREYGWLFFYIPPAITLLAASIRKKGRNICQ</sequence>
<dbReference type="Proteomes" id="UP000036923">
    <property type="component" value="Unassembled WGS sequence"/>
</dbReference>
<feature type="transmembrane region" description="Helical" evidence="8">
    <location>
        <begin position="120"/>
        <end position="138"/>
    </location>
</feature>
<feature type="transmembrane region" description="Helical" evidence="8">
    <location>
        <begin position="147"/>
        <end position="167"/>
    </location>
</feature>
<dbReference type="eggNOG" id="COG0531">
    <property type="taxonomic scope" value="Bacteria"/>
</dbReference>
<feature type="transmembrane region" description="Helical" evidence="8">
    <location>
        <begin position="306"/>
        <end position="326"/>
    </location>
</feature>
<gene>
    <name evidence="9" type="ORF">Bccel_4358</name>
</gene>
<feature type="transmembrane region" description="Helical" evidence="8">
    <location>
        <begin position="216"/>
        <end position="242"/>
    </location>
</feature>
<evidence type="ECO:0000256" key="8">
    <source>
        <dbReference type="SAM" id="Phobius"/>
    </source>
</evidence>
<dbReference type="PANTHER" id="PTHR34975:SF2">
    <property type="entry name" value="SPORE GERMINATION PROTEIN A2"/>
    <property type="match status" value="1"/>
</dbReference>
<evidence type="ECO:0000256" key="1">
    <source>
        <dbReference type="ARBA" id="ARBA00004141"/>
    </source>
</evidence>
<reference evidence="10" key="1">
    <citation type="submission" date="2015-07" db="EMBL/GenBank/DDBJ databases">
        <title>Near-Complete Genome Sequence of the Cellulolytic Bacterium Bacteroides (Pseudobacteroides) cellulosolvens ATCC 35603.</title>
        <authorList>
            <person name="Dassa B."/>
            <person name="Utturkar S.M."/>
            <person name="Klingeman D.M."/>
            <person name="Hurt R.A."/>
            <person name="Keller M."/>
            <person name="Xu J."/>
            <person name="Reddy Y.H.K."/>
            <person name="Borovok I."/>
            <person name="Grinberg I.R."/>
            <person name="Lamed R."/>
            <person name="Zhivin O."/>
            <person name="Bayer E.A."/>
            <person name="Brown S.D."/>
        </authorList>
    </citation>
    <scope>NUCLEOTIDE SEQUENCE [LARGE SCALE GENOMIC DNA]</scope>
    <source>
        <strain evidence="10">DSM 2933</strain>
    </source>
</reference>
<feature type="transmembrane region" description="Helical" evidence="8">
    <location>
        <begin position="82"/>
        <end position="100"/>
    </location>
</feature>
<evidence type="ECO:0000256" key="6">
    <source>
        <dbReference type="ARBA" id="ARBA00022989"/>
    </source>
</evidence>
<feature type="transmembrane region" description="Helical" evidence="8">
    <location>
        <begin position="12"/>
        <end position="35"/>
    </location>
</feature>
<dbReference type="GO" id="GO:0016020">
    <property type="term" value="C:membrane"/>
    <property type="evidence" value="ECO:0007669"/>
    <property type="project" value="UniProtKB-SubCell"/>
</dbReference>
<keyword evidence="3" id="KW-0813">Transport</keyword>
<comment type="similarity">
    <text evidence="2">Belongs to the amino acid-polyamine-organocation (APC) superfamily. Spore germination protein (SGP) (TC 2.A.3.9) family.</text>
</comment>
<keyword evidence="6 8" id="KW-1133">Transmembrane helix</keyword>
<proteinExistence type="inferred from homology"/>
<dbReference type="AlphaFoldDB" id="A0A0L6JTN2"/>
<evidence type="ECO:0000313" key="10">
    <source>
        <dbReference type="Proteomes" id="UP000036923"/>
    </source>
</evidence>